<dbReference type="Proteomes" id="UP000233551">
    <property type="component" value="Unassembled WGS sequence"/>
</dbReference>
<sequence length="484" mass="54378">MVVVVVVVVAVVVEQSWDPVEWSPLLLQLELCQSSSLLGLQVPLILHGGALRIWRHERKQGQRRLVWLKPLLRVGLGEVPRLRKGRVWVGREHELFLAPSAVLLDGEETGLLLLIFPQWSDVALDSYDHGGLRDRGQLKSLVVIRNGFASHLGLILPPRLVESDEEPCLPPVCIGVLEGFVRVDRSGGTLLKNTFASEVYNGDRSRTGSSMRWRRAGWERSGTLCTCPPHLGGVGSGARRRCDLAMSLFLLRKLGQASHRFREPRVLHLGDATLFDCFNEVVLRYLICVDDLPISASRHGGSCNVNVGGSTTSVSLWCCSWPSELLGGEVKDYNDDLYRKRERERVKWQRFGTGLQVSPLSTRLGTFALVRTLIDLSSGEGNRTTIRIFPYCRLFERTRIARGFNPNHKSVTNIKSGYIVGYVRTRISSRRGMQCARLNATRLGSVHLNRDARRTHVRKSRHYLFTIRRSRAGELPGSRGMGYT</sequence>
<name>A0A2I0KEX8_PUNGR</name>
<evidence type="ECO:0000313" key="1">
    <source>
        <dbReference type="EMBL" id="PKI66830.1"/>
    </source>
</evidence>
<gene>
    <name evidence="1" type="ORF">CRG98_012836</name>
</gene>
<dbReference type="AlphaFoldDB" id="A0A2I0KEX8"/>
<evidence type="ECO:0000313" key="2">
    <source>
        <dbReference type="Proteomes" id="UP000233551"/>
    </source>
</evidence>
<comment type="caution">
    <text evidence="1">The sequence shown here is derived from an EMBL/GenBank/DDBJ whole genome shotgun (WGS) entry which is preliminary data.</text>
</comment>
<keyword evidence="2" id="KW-1185">Reference proteome</keyword>
<reference evidence="1 2" key="1">
    <citation type="submission" date="2017-11" db="EMBL/GenBank/DDBJ databases">
        <title>De-novo sequencing of pomegranate (Punica granatum L.) genome.</title>
        <authorList>
            <person name="Akparov Z."/>
            <person name="Amiraslanov A."/>
            <person name="Hajiyeva S."/>
            <person name="Abbasov M."/>
            <person name="Kaur K."/>
            <person name="Hamwieh A."/>
            <person name="Solovyev V."/>
            <person name="Salamov A."/>
            <person name="Braich B."/>
            <person name="Kosarev P."/>
            <person name="Mahmoud A."/>
            <person name="Hajiyev E."/>
            <person name="Babayeva S."/>
            <person name="Izzatullayeva V."/>
            <person name="Mammadov A."/>
            <person name="Mammadov A."/>
            <person name="Sharifova S."/>
            <person name="Ojaghi J."/>
            <person name="Eynullazada K."/>
            <person name="Bayramov B."/>
            <person name="Abdulazimova A."/>
            <person name="Shahmuradov I."/>
        </authorList>
    </citation>
    <scope>NUCLEOTIDE SEQUENCE [LARGE SCALE GENOMIC DNA]</scope>
    <source>
        <strain evidence="2">cv. AG2017</strain>
        <tissue evidence="1">Leaf</tissue>
    </source>
</reference>
<dbReference type="EMBL" id="PGOL01000657">
    <property type="protein sequence ID" value="PKI66830.1"/>
    <property type="molecule type" value="Genomic_DNA"/>
</dbReference>
<protein>
    <submittedName>
        <fullName evidence="1">Uncharacterized protein</fullName>
    </submittedName>
</protein>
<organism evidence="1 2">
    <name type="scientific">Punica granatum</name>
    <name type="common">Pomegranate</name>
    <dbReference type="NCBI Taxonomy" id="22663"/>
    <lineage>
        <taxon>Eukaryota</taxon>
        <taxon>Viridiplantae</taxon>
        <taxon>Streptophyta</taxon>
        <taxon>Embryophyta</taxon>
        <taxon>Tracheophyta</taxon>
        <taxon>Spermatophyta</taxon>
        <taxon>Magnoliopsida</taxon>
        <taxon>eudicotyledons</taxon>
        <taxon>Gunneridae</taxon>
        <taxon>Pentapetalae</taxon>
        <taxon>rosids</taxon>
        <taxon>malvids</taxon>
        <taxon>Myrtales</taxon>
        <taxon>Lythraceae</taxon>
        <taxon>Punica</taxon>
    </lineage>
</organism>
<accession>A0A2I0KEX8</accession>
<proteinExistence type="predicted"/>